<evidence type="ECO:0000313" key="1">
    <source>
        <dbReference type="EMBL" id="SVB81975.1"/>
    </source>
</evidence>
<proteinExistence type="predicted"/>
<reference evidence="1" key="1">
    <citation type="submission" date="2018-05" db="EMBL/GenBank/DDBJ databases">
        <authorList>
            <person name="Lanie J.A."/>
            <person name="Ng W.-L."/>
            <person name="Kazmierczak K.M."/>
            <person name="Andrzejewski T.M."/>
            <person name="Davidsen T.M."/>
            <person name="Wayne K.J."/>
            <person name="Tettelin H."/>
            <person name="Glass J.I."/>
            <person name="Rusch D."/>
            <person name="Podicherti R."/>
            <person name="Tsui H.-C.T."/>
            <person name="Winkler M.E."/>
        </authorList>
    </citation>
    <scope>NUCLEOTIDE SEQUENCE</scope>
</reference>
<dbReference type="AlphaFoldDB" id="A0A382H4B0"/>
<organism evidence="1">
    <name type="scientific">marine metagenome</name>
    <dbReference type="NCBI Taxonomy" id="408172"/>
    <lineage>
        <taxon>unclassified sequences</taxon>
        <taxon>metagenomes</taxon>
        <taxon>ecological metagenomes</taxon>
    </lineage>
</organism>
<accession>A0A382H4B0</accession>
<name>A0A382H4B0_9ZZZZ</name>
<gene>
    <name evidence="1" type="ORF">METZ01_LOCUS234829</name>
</gene>
<protein>
    <submittedName>
        <fullName evidence="1">Uncharacterized protein</fullName>
    </submittedName>
</protein>
<dbReference type="EMBL" id="UINC01059029">
    <property type="protein sequence ID" value="SVB81975.1"/>
    <property type="molecule type" value="Genomic_DNA"/>
</dbReference>
<sequence length="136" mass="15600">MSNYCSVENGEVTYAGELPKAWKNTSGLHLATEASLKEKGWLPYTIEEATLSEYEVKDGLKYTINADNVIGVEQKRNMTDEEKIAYDLQVTTKYQRDRARAYPSIEDQLDKIYHDGITKWKSEMIKPIKDAHPKPL</sequence>